<protein>
    <recommendedName>
        <fullName evidence="2">HpcH/HpaI aldolase/citrate lyase domain-containing protein</fullName>
    </recommendedName>
</protein>
<dbReference type="InterPro" id="IPR040442">
    <property type="entry name" value="Pyrv_kinase-like_dom_sf"/>
</dbReference>
<sequence length="128" mass="14542">IPVRNYIPRRALMYVPGSDFKKINKSFSLEADCIALDCEDGVALNKKEQARTNIRAVLDQGKPEKSKYFDLGVRVNSIESGLCHQDLEYCLSGKNLPDTILLPKVEESDHLNWVHFPLPTSFYLPYIA</sequence>
<dbReference type="Gene3D" id="3.20.20.60">
    <property type="entry name" value="Phosphoenolpyruvate-binding domains"/>
    <property type="match status" value="1"/>
</dbReference>
<feature type="non-terminal residue" evidence="3">
    <location>
        <position position="1"/>
    </location>
</feature>
<dbReference type="SUPFAM" id="SSF51621">
    <property type="entry name" value="Phosphoenolpyruvate/pyruvate domain"/>
    <property type="match status" value="1"/>
</dbReference>
<evidence type="ECO:0000313" key="4">
    <source>
        <dbReference type="Proteomes" id="UP001162162"/>
    </source>
</evidence>
<proteinExistence type="predicted"/>
<dbReference type="AlphaFoldDB" id="A0AAV8Y3B6"/>
<dbReference type="GO" id="GO:0046872">
    <property type="term" value="F:metal ion binding"/>
    <property type="evidence" value="ECO:0007669"/>
    <property type="project" value="UniProtKB-KW"/>
</dbReference>
<evidence type="ECO:0000256" key="1">
    <source>
        <dbReference type="ARBA" id="ARBA00022723"/>
    </source>
</evidence>
<feature type="domain" description="HpcH/HpaI aldolase/citrate lyase" evidence="2">
    <location>
        <begin position="10"/>
        <end position="111"/>
    </location>
</feature>
<dbReference type="PANTHER" id="PTHR11105:SF0">
    <property type="entry name" value="CITRAMALYL-COA LYASE, MITOCHONDRIAL"/>
    <property type="match status" value="1"/>
</dbReference>
<evidence type="ECO:0000259" key="2">
    <source>
        <dbReference type="Pfam" id="PF03328"/>
    </source>
</evidence>
<gene>
    <name evidence="3" type="ORF">NQ318_016661</name>
</gene>
<dbReference type="InterPro" id="IPR005000">
    <property type="entry name" value="Aldolase/citrate-lyase_domain"/>
</dbReference>
<dbReference type="GO" id="GO:0106064">
    <property type="term" value="P:regulation of cobalamin metabolic process"/>
    <property type="evidence" value="ECO:0007669"/>
    <property type="project" value="TreeGrafter"/>
</dbReference>
<name>A0AAV8Y3B6_9CUCU</name>
<evidence type="ECO:0000313" key="3">
    <source>
        <dbReference type="EMBL" id="KAJ8945241.1"/>
    </source>
</evidence>
<dbReference type="InterPro" id="IPR015813">
    <property type="entry name" value="Pyrv/PenolPyrv_kinase-like_dom"/>
</dbReference>
<dbReference type="InterPro" id="IPR040186">
    <property type="entry name" value="Citramalyl-CoA_lyase"/>
</dbReference>
<organism evidence="3 4">
    <name type="scientific">Aromia moschata</name>
    <dbReference type="NCBI Taxonomy" id="1265417"/>
    <lineage>
        <taxon>Eukaryota</taxon>
        <taxon>Metazoa</taxon>
        <taxon>Ecdysozoa</taxon>
        <taxon>Arthropoda</taxon>
        <taxon>Hexapoda</taxon>
        <taxon>Insecta</taxon>
        <taxon>Pterygota</taxon>
        <taxon>Neoptera</taxon>
        <taxon>Endopterygota</taxon>
        <taxon>Coleoptera</taxon>
        <taxon>Polyphaga</taxon>
        <taxon>Cucujiformia</taxon>
        <taxon>Chrysomeloidea</taxon>
        <taxon>Cerambycidae</taxon>
        <taxon>Cerambycinae</taxon>
        <taxon>Callichromatini</taxon>
        <taxon>Aromia</taxon>
    </lineage>
</organism>
<accession>A0AAV8Y3B6</accession>
<keyword evidence="1" id="KW-0479">Metal-binding</keyword>
<dbReference type="Pfam" id="PF03328">
    <property type="entry name" value="HpcH_HpaI"/>
    <property type="match status" value="1"/>
</dbReference>
<dbReference type="GO" id="GO:0047777">
    <property type="term" value="F:(S)-citramalyl-CoA lyase activity"/>
    <property type="evidence" value="ECO:0007669"/>
    <property type="project" value="TreeGrafter"/>
</dbReference>
<dbReference type="PANTHER" id="PTHR11105">
    <property type="entry name" value="CITRATE LYASE SUBUNIT BETA-RELATED"/>
    <property type="match status" value="1"/>
</dbReference>
<keyword evidence="4" id="KW-1185">Reference proteome</keyword>
<dbReference type="EMBL" id="JAPWTK010000223">
    <property type="protein sequence ID" value="KAJ8945241.1"/>
    <property type="molecule type" value="Genomic_DNA"/>
</dbReference>
<comment type="caution">
    <text evidence="3">The sequence shown here is derived from an EMBL/GenBank/DDBJ whole genome shotgun (WGS) entry which is preliminary data.</text>
</comment>
<reference evidence="3" key="1">
    <citation type="journal article" date="2023" name="Insect Mol. Biol.">
        <title>Genome sequencing provides insights into the evolution of gene families encoding plant cell wall-degrading enzymes in longhorned beetles.</title>
        <authorList>
            <person name="Shin N.R."/>
            <person name="Okamura Y."/>
            <person name="Kirsch R."/>
            <person name="Pauchet Y."/>
        </authorList>
    </citation>
    <scope>NUCLEOTIDE SEQUENCE</scope>
    <source>
        <strain evidence="3">AMC_N1</strain>
    </source>
</reference>
<dbReference type="Proteomes" id="UP001162162">
    <property type="component" value="Unassembled WGS sequence"/>
</dbReference>